<dbReference type="Proteomes" id="UP000605986">
    <property type="component" value="Unassembled WGS sequence"/>
</dbReference>
<evidence type="ECO:0000256" key="1">
    <source>
        <dbReference type="SAM" id="MobiDB-lite"/>
    </source>
</evidence>
<gene>
    <name evidence="2" type="ORF">F53441_13053</name>
</gene>
<sequence>MPNLNHETLPWEDSYACGRGFVYEKPSPLRIVKCDNNGNRSTARGQTFQGDGSLAVAKKRKTSPERAAAEKENLGLLQHDQSLSAKGSRTLHEAKYRGHSGQAHASSSSAFNTLPAIYDLRRPVTARPPLTNIYGSTPIFNGEPPPSFHTTGQEERSSSMNRHPSLALTEGFTTPQPLRLESWLTPRVSITPEVTALEKGCHMLWAAIEISTRPWPPPKKTVQPGATDESLESDGLYDLSVQILPTEESSVIRVLQERAFPIRYLEPGSSVFLLAQIQVHVARGVQNNRQVWPRYESDNLIEALEEELGDSVVNYMRVRLSYRHSAFPMGKDIGIPDDEMFSIHNKIVTVATASVKLHNALSLWSPPPASSSNPLLPLAERHWGVANARRDVCRGKFGSQFCPSDTPEKGKSSARSQRGRA</sequence>
<feature type="region of interest" description="Disordered" evidence="1">
    <location>
        <begin position="399"/>
        <end position="421"/>
    </location>
</feature>
<evidence type="ECO:0000313" key="2">
    <source>
        <dbReference type="EMBL" id="KAF4437419.1"/>
    </source>
</evidence>
<protein>
    <submittedName>
        <fullName evidence="2">Uncharacterized protein</fullName>
    </submittedName>
</protein>
<feature type="region of interest" description="Disordered" evidence="1">
    <location>
        <begin position="135"/>
        <end position="162"/>
    </location>
</feature>
<evidence type="ECO:0000313" key="3">
    <source>
        <dbReference type="Proteomes" id="UP000605986"/>
    </source>
</evidence>
<dbReference type="OrthoDB" id="5213862at2759"/>
<dbReference type="EMBL" id="JAADJG010000759">
    <property type="protein sequence ID" value="KAF4437419.1"/>
    <property type="molecule type" value="Genomic_DNA"/>
</dbReference>
<keyword evidence="3" id="KW-1185">Reference proteome</keyword>
<accession>A0A8H4JTT5</accession>
<dbReference type="AlphaFoldDB" id="A0A8H4JTT5"/>
<name>A0A8H4JTT5_9HYPO</name>
<reference evidence="2" key="1">
    <citation type="submission" date="2020-01" db="EMBL/GenBank/DDBJ databases">
        <title>Identification and distribution of gene clusters putatively required for synthesis of sphingolipid metabolism inhibitors in phylogenetically diverse species of the filamentous fungus Fusarium.</title>
        <authorList>
            <person name="Kim H.-S."/>
            <person name="Busman M."/>
            <person name="Brown D.W."/>
            <person name="Divon H."/>
            <person name="Uhlig S."/>
            <person name="Proctor R.H."/>
        </authorList>
    </citation>
    <scope>NUCLEOTIDE SEQUENCE</scope>
    <source>
        <strain evidence="2">NRRL 53441</strain>
    </source>
</reference>
<comment type="caution">
    <text evidence="2">The sequence shown here is derived from an EMBL/GenBank/DDBJ whole genome shotgun (WGS) entry which is preliminary data.</text>
</comment>
<proteinExistence type="predicted"/>
<organism evidence="2 3">
    <name type="scientific">Fusarium austroafricanum</name>
    <dbReference type="NCBI Taxonomy" id="2364996"/>
    <lineage>
        <taxon>Eukaryota</taxon>
        <taxon>Fungi</taxon>
        <taxon>Dikarya</taxon>
        <taxon>Ascomycota</taxon>
        <taxon>Pezizomycotina</taxon>
        <taxon>Sordariomycetes</taxon>
        <taxon>Hypocreomycetidae</taxon>
        <taxon>Hypocreales</taxon>
        <taxon>Nectriaceae</taxon>
        <taxon>Fusarium</taxon>
        <taxon>Fusarium concolor species complex</taxon>
    </lineage>
</organism>